<proteinExistence type="predicted"/>
<protein>
    <submittedName>
        <fullName evidence="1">Uncharacterized protein</fullName>
    </submittedName>
</protein>
<reference evidence="2" key="1">
    <citation type="journal article" date="2014" name="Science">
        <title>The coffee genome provides insight into the convergent evolution of caffeine biosynthesis.</title>
        <authorList>
            <person name="Denoeud F."/>
            <person name="Carretero-Paulet L."/>
            <person name="Dereeper A."/>
            <person name="Droc G."/>
            <person name="Guyot R."/>
            <person name="Pietrella M."/>
            <person name="Zheng C."/>
            <person name="Alberti A."/>
            <person name="Anthony F."/>
            <person name="Aprea G."/>
            <person name="Aury J.M."/>
            <person name="Bento P."/>
            <person name="Bernard M."/>
            <person name="Bocs S."/>
            <person name="Campa C."/>
            <person name="Cenci A."/>
            <person name="Combes M.C."/>
            <person name="Crouzillat D."/>
            <person name="Da Silva C."/>
            <person name="Daddiego L."/>
            <person name="De Bellis F."/>
            <person name="Dussert S."/>
            <person name="Garsmeur O."/>
            <person name="Gayraud T."/>
            <person name="Guignon V."/>
            <person name="Jahn K."/>
            <person name="Jamilloux V."/>
            <person name="Joet T."/>
            <person name="Labadie K."/>
            <person name="Lan T."/>
            <person name="Leclercq J."/>
            <person name="Lepelley M."/>
            <person name="Leroy T."/>
            <person name="Li L.T."/>
            <person name="Librado P."/>
            <person name="Lopez L."/>
            <person name="Munoz A."/>
            <person name="Noel B."/>
            <person name="Pallavicini A."/>
            <person name="Perrotta G."/>
            <person name="Poncet V."/>
            <person name="Pot D."/>
            <person name="Priyono X."/>
            <person name="Rigoreau M."/>
            <person name="Rouard M."/>
            <person name="Rozas J."/>
            <person name="Tranchant-Dubreuil C."/>
            <person name="VanBuren R."/>
            <person name="Zhang Q."/>
            <person name="Andrade A.C."/>
            <person name="Argout X."/>
            <person name="Bertrand B."/>
            <person name="de Kochko A."/>
            <person name="Graziosi G."/>
            <person name="Henry R.J."/>
            <person name="Jayarama X."/>
            <person name="Ming R."/>
            <person name="Nagai C."/>
            <person name="Rounsley S."/>
            <person name="Sankoff D."/>
            <person name="Giuliano G."/>
            <person name="Albert V.A."/>
            <person name="Wincker P."/>
            <person name="Lashermes P."/>
        </authorList>
    </citation>
    <scope>NUCLEOTIDE SEQUENCE [LARGE SCALE GENOMIC DNA]</scope>
    <source>
        <strain evidence="2">cv. DH200-94</strain>
    </source>
</reference>
<organism evidence="1 2">
    <name type="scientific">Coffea canephora</name>
    <name type="common">Robusta coffee</name>
    <dbReference type="NCBI Taxonomy" id="49390"/>
    <lineage>
        <taxon>Eukaryota</taxon>
        <taxon>Viridiplantae</taxon>
        <taxon>Streptophyta</taxon>
        <taxon>Embryophyta</taxon>
        <taxon>Tracheophyta</taxon>
        <taxon>Spermatophyta</taxon>
        <taxon>Magnoliopsida</taxon>
        <taxon>eudicotyledons</taxon>
        <taxon>Gunneridae</taxon>
        <taxon>Pentapetalae</taxon>
        <taxon>asterids</taxon>
        <taxon>lamiids</taxon>
        <taxon>Gentianales</taxon>
        <taxon>Rubiaceae</taxon>
        <taxon>Ixoroideae</taxon>
        <taxon>Gardenieae complex</taxon>
        <taxon>Bertiereae - Coffeeae clade</taxon>
        <taxon>Coffeeae</taxon>
        <taxon>Coffea</taxon>
    </lineage>
</organism>
<dbReference type="EMBL" id="HG739120">
    <property type="protein sequence ID" value="CDP09014.1"/>
    <property type="molecule type" value="Genomic_DNA"/>
</dbReference>
<evidence type="ECO:0000313" key="2">
    <source>
        <dbReference type="Proteomes" id="UP000295252"/>
    </source>
</evidence>
<gene>
    <name evidence="1" type="ORF">GSCOC_T00028182001</name>
</gene>
<keyword evidence="2" id="KW-1185">Reference proteome</keyword>
<dbReference type="Proteomes" id="UP000295252">
    <property type="component" value="Chromosome I"/>
</dbReference>
<accession>A0A068UL90</accession>
<sequence length="151" mass="17580">MLKGEAVWAWLSRIHTGQPLDAIRHSHRIEYTRAKTRGSRETTRPWAEMKHRLRRRLCRPFSSIPIPRPNQISVFQTPQKTTIDDDEKFISILNDIVRGKESWKSAFTNPSISAHLKPHHVEKVLISNLHDSRGTARMETQQGPLSCLLRW</sequence>
<dbReference type="AlphaFoldDB" id="A0A068UL90"/>
<name>A0A068UL90_COFCA</name>
<evidence type="ECO:0000313" key="1">
    <source>
        <dbReference type="EMBL" id="CDP09014.1"/>
    </source>
</evidence>
<dbReference type="Gramene" id="CDP09014">
    <property type="protein sequence ID" value="CDP09014"/>
    <property type="gene ID" value="GSCOC_T00028182001"/>
</dbReference>
<dbReference type="InParanoid" id="A0A068UL90"/>